<dbReference type="EMBL" id="ABCJ01000001">
    <property type="protein sequence ID" value="EDM24381.1"/>
    <property type="molecule type" value="Genomic_DNA"/>
</dbReference>
<dbReference type="SUPFAM" id="SSF52540">
    <property type="entry name" value="P-loop containing nucleoside triphosphate hydrolases"/>
    <property type="match status" value="1"/>
</dbReference>
<dbReference type="RefSeq" id="WP_007473260.1">
    <property type="nucleotide sequence ID" value="NZ_ABCJ01000001.1"/>
</dbReference>
<dbReference type="InterPro" id="IPR027417">
    <property type="entry name" value="P-loop_NTPase"/>
</dbReference>
<dbReference type="InterPro" id="IPR011604">
    <property type="entry name" value="PDDEXK-like_dom_sf"/>
</dbReference>
<evidence type="ECO:0000313" key="2">
    <source>
        <dbReference type="EMBL" id="EDM24381.1"/>
    </source>
</evidence>
<dbReference type="Gene3D" id="3.90.320.10">
    <property type="match status" value="1"/>
</dbReference>
<sequence>MNLKVLTTSREIREYLDSFDSTQIIDKMMSIGEFLDKSIIVDGKKFIDDNLKKVYLYKAIKDVDIEKLGINREFMSFFKSSDFILGFFNEVYLERVNLDEVDLADTYTEYSDHLAILKEIYKNYKKLLEEDGFIDKVTIDNFRINKNFLSQFEKIELEVLGYLTKFDLEILKRISEFINIEVSFRVTQYNQNLIKKMFGDGFDKKGDYIIDFVSKKVLDFKDLPKKGEIEISYFSERVNQVNYIIASIEEFVNEGLRPERIAVVLPDEEFGEYLKLFKDKEFNINFAFGDSFRKSNFFIKLKALFEYVTTKDKVAYEKIKDIYEEFEKLNSNKEILEFLKNLLSNKEKIIVDEEFYKIEKLLPYIQEDKEKFLHFLIERFKNLSFDDVDGGKVTAMGVLEARGLNFDGVIVVDFNEGVVPNISDTDYFLNNSIRKKTSLPTREDKESLQKNYYYNLFLNSKKIKIAYVKNEENNPSRFLYELGLNEGENRDFYYSEVLYRFSKPKKRFSYDGIEFEVKNLTPTSLYDLLECKRRYYFKYILQIKNEIEEKDNFGTIFHNSIEKVIKEGFNSSDEYFDKLMREILKEKDKKEIFEIRSKWEDKIKKFCEIDFNRARNYKNVEKFAEYGKKLGDFILNARFDRIDEEFVYDYKTGSKENNIDKDTLQRLFYNYIFEKPAIFYYIKEDNIEDKENNLSPQEAKKELEKLLENIEFKVEMTDDIKNCKYCEYRFVCGV</sequence>
<accession>A0AAI9F388</accession>
<proteinExistence type="predicted"/>
<dbReference type="AlphaFoldDB" id="A0AAI9F388"/>
<evidence type="ECO:0000313" key="3">
    <source>
        <dbReference type="Proteomes" id="UP000003288"/>
    </source>
</evidence>
<gene>
    <name evidence="2" type="ORF">CMTB2_02658</name>
</gene>
<evidence type="ECO:0000259" key="1">
    <source>
        <dbReference type="Pfam" id="PF12705"/>
    </source>
</evidence>
<dbReference type="Proteomes" id="UP000003288">
    <property type="component" value="Unassembled WGS sequence"/>
</dbReference>
<reference evidence="2 3" key="1">
    <citation type="journal article" date="2011" name="Stand. Genomic Sci.">
        <title>Draft genome sequence of Caminibacter mediatlanticus strain TB-2, an epsilonproteobacterium isolated from a deep-sea hydrothermal vent.</title>
        <authorList>
            <person name="Giovannelli D."/>
            <person name="Ferriera S."/>
            <person name="Johnson J."/>
            <person name="Kravitz S."/>
            <person name="Perez-Rodriguez I."/>
            <person name="Ricci J."/>
            <person name="O'Brien C."/>
            <person name="Voordeckers J.W."/>
            <person name="Bini E."/>
            <person name="Vetriani C."/>
        </authorList>
    </citation>
    <scope>NUCLEOTIDE SEQUENCE [LARGE SCALE GENOMIC DNA]</scope>
    <source>
        <strain evidence="2 3">TB-2</strain>
    </source>
</reference>
<organism evidence="2 3">
    <name type="scientific">Caminibacter mediatlanticus TB-2</name>
    <dbReference type="NCBI Taxonomy" id="391592"/>
    <lineage>
        <taxon>Bacteria</taxon>
        <taxon>Pseudomonadati</taxon>
        <taxon>Campylobacterota</taxon>
        <taxon>Epsilonproteobacteria</taxon>
        <taxon>Nautiliales</taxon>
        <taxon>Nautiliaceae</taxon>
        <taxon>Caminibacter</taxon>
    </lineage>
</organism>
<name>A0AAI9F388_9BACT</name>
<comment type="caution">
    <text evidence="2">The sequence shown here is derived from an EMBL/GenBank/DDBJ whole genome shotgun (WGS) entry which is preliminary data.</text>
</comment>
<dbReference type="InterPro" id="IPR038726">
    <property type="entry name" value="PDDEXK_AddAB-type"/>
</dbReference>
<dbReference type="Pfam" id="PF12705">
    <property type="entry name" value="PDDEXK_1"/>
    <property type="match status" value="1"/>
</dbReference>
<protein>
    <recommendedName>
        <fullName evidence="1">PD-(D/E)XK endonuclease-like domain-containing protein</fullName>
    </recommendedName>
</protein>
<feature type="domain" description="PD-(D/E)XK endonuclease-like" evidence="1">
    <location>
        <begin position="520"/>
        <end position="732"/>
    </location>
</feature>